<dbReference type="AlphaFoldDB" id="A0A4C1TWY0"/>
<evidence type="ECO:0000256" key="1">
    <source>
        <dbReference type="SAM" id="MobiDB-lite"/>
    </source>
</evidence>
<sequence>MALFRLPRTFTPMFCRGGRVRGLMVNYWRGCFSECEGKILGHTLKLLIGDAIKSWGCDLSRSDRPEPRTPPAPRAYPPLSAAFR</sequence>
<evidence type="ECO:0000313" key="3">
    <source>
        <dbReference type="Proteomes" id="UP000299102"/>
    </source>
</evidence>
<dbReference type="Proteomes" id="UP000299102">
    <property type="component" value="Unassembled WGS sequence"/>
</dbReference>
<reference evidence="2 3" key="1">
    <citation type="journal article" date="2019" name="Commun. Biol.">
        <title>The bagworm genome reveals a unique fibroin gene that provides high tensile strength.</title>
        <authorList>
            <person name="Kono N."/>
            <person name="Nakamura H."/>
            <person name="Ohtoshi R."/>
            <person name="Tomita M."/>
            <person name="Numata K."/>
            <person name="Arakawa K."/>
        </authorList>
    </citation>
    <scope>NUCLEOTIDE SEQUENCE [LARGE SCALE GENOMIC DNA]</scope>
</reference>
<gene>
    <name evidence="2" type="ORF">EVAR_12993_1</name>
</gene>
<protein>
    <submittedName>
        <fullName evidence="2">Uncharacterized protein</fullName>
    </submittedName>
</protein>
<keyword evidence="3" id="KW-1185">Reference proteome</keyword>
<name>A0A4C1TWY0_EUMVA</name>
<evidence type="ECO:0000313" key="2">
    <source>
        <dbReference type="EMBL" id="GBP18532.1"/>
    </source>
</evidence>
<feature type="region of interest" description="Disordered" evidence="1">
    <location>
        <begin position="60"/>
        <end position="84"/>
    </location>
</feature>
<accession>A0A4C1TWY0</accession>
<organism evidence="2 3">
    <name type="scientific">Eumeta variegata</name>
    <name type="common">Bagworm moth</name>
    <name type="synonym">Eumeta japonica</name>
    <dbReference type="NCBI Taxonomy" id="151549"/>
    <lineage>
        <taxon>Eukaryota</taxon>
        <taxon>Metazoa</taxon>
        <taxon>Ecdysozoa</taxon>
        <taxon>Arthropoda</taxon>
        <taxon>Hexapoda</taxon>
        <taxon>Insecta</taxon>
        <taxon>Pterygota</taxon>
        <taxon>Neoptera</taxon>
        <taxon>Endopterygota</taxon>
        <taxon>Lepidoptera</taxon>
        <taxon>Glossata</taxon>
        <taxon>Ditrysia</taxon>
        <taxon>Tineoidea</taxon>
        <taxon>Psychidae</taxon>
        <taxon>Oiketicinae</taxon>
        <taxon>Eumeta</taxon>
    </lineage>
</organism>
<comment type="caution">
    <text evidence="2">The sequence shown here is derived from an EMBL/GenBank/DDBJ whole genome shotgun (WGS) entry which is preliminary data.</text>
</comment>
<dbReference type="EMBL" id="BGZK01000098">
    <property type="protein sequence ID" value="GBP18532.1"/>
    <property type="molecule type" value="Genomic_DNA"/>
</dbReference>
<proteinExistence type="predicted"/>